<dbReference type="RefSeq" id="WP_091712981.1">
    <property type="nucleotide sequence ID" value="NZ_FNHS01000001.1"/>
</dbReference>
<feature type="compositionally biased region" description="Gly residues" evidence="1">
    <location>
        <begin position="97"/>
        <end position="114"/>
    </location>
</feature>
<keyword evidence="3" id="KW-1185">Reference proteome</keyword>
<dbReference type="OrthoDB" id="7998523at2"/>
<feature type="region of interest" description="Disordered" evidence="1">
    <location>
        <begin position="88"/>
        <end position="114"/>
    </location>
</feature>
<accession>A0A1G9S729</accession>
<name>A0A1G9S729_9HYPH</name>
<dbReference type="AlphaFoldDB" id="A0A1G9S729"/>
<gene>
    <name evidence="2" type="ORF">SAMN05216360_101521</name>
</gene>
<protein>
    <submittedName>
        <fullName evidence="2">Uncharacterized protein</fullName>
    </submittedName>
</protein>
<evidence type="ECO:0000313" key="2">
    <source>
        <dbReference type="EMBL" id="SDM31323.1"/>
    </source>
</evidence>
<evidence type="ECO:0000313" key="3">
    <source>
        <dbReference type="Proteomes" id="UP000198704"/>
    </source>
</evidence>
<dbReference type="Proteomes" id="UP000198704">
    <property type="component" value="Unassembled WGS sequence"/>
</dbReference>
<sequence length="114" mass="11827">MPRYNANPIVRPSNLKGRSIPSHVAEAVRKETARLVGFDSQGEALGLLEAREGVTRISRGDYRGVSEGAARRWFSLADVPGGVACLAEEGAHPAPRGGRGPRGVGVAGPSGRGA</sequence>
<evidence type="ECO:0000256" key="1">
    <source>
        <dbReference type="SAM" id="MobiDB-lite"/>
    </source>
</evidence>
<reference evidence="3" key="1">
    <citation type="submission" date="2016-10" db="EMBL/GenBank/DDBJ databases">
        <authorList>
            <person name="Varghese N."/>
            <person name="Submissions S."/>
        </authorList>
    </citation>
    <scope>NUCLEOTIDE SEQUENCE [LARGE SCALE GENOMIC DNA]</scope>
    <source>
        <strain evidence="3">BL47</strain>
    </source>
</reference>
<proteinExistence type="predicted"/>
<dbReference type="EMBL" id="FNHS01000001">
    <property type="protein sequence ID" value="SDM31323.1"/>
    <property type="molecule type" value="Genomic_DNA"/>
</dbReference>
<dbReference type="STRING" id="582672.SAMN05216360_101521"/>
<organism evidence="2 3">
    <name type="scientific">Methylobacterium phyllostachyos</name>
    <dbReference type="NCBI Taxonomy" id="582672"/>
    <lineage>
        <taxon>Bacteria</taxon>
        <taxon>Pseudomonadati</taxon>
        <taxon>Pseudomonadota</taxon>
        <taxon>Alphaproteobacteria</taxon>
        <taxon>Hyphomicrobiales</taxon>
        <taxon>Methylobacteriaceae</taxon>
        <taxon>Methylobacterium</taxon>
    </lineage>
</organism>